<dbReference type="InterPro" id="IPR036388">
    <property type="entry name" value="WH-like_DNA-bd_sf"/>
</dbReference>
<dbReference type="Gene3D" id="6.10.250.690">
    <property type="match status" value="1"/>
</dbReference>
<evidence type="ECO:0000313" key="13">
    <source>
        <dbReference type="Proteomes" id="UP001314681"/>
    </source>
</evidence>
<dbReference type="InterPro" id="IPR001867">
    <property type="entry name" value="OmpR/PhoB-type_DNA-bd"/>
</dbReference>
<dbReference type="RefSeq" id="WP_158355341.1">
    <property type="nucleotide sequence ID" value="NZ_JAHQCX010000026.1"/>
</dbReference>
<keyword evidence="2 8" id="KW-0597">Phosphoprotein</keyword>
<evidence type="ECO:0000259" key="10">
    <source>
        <dbReference type="PROSITE" id="PS50110"/>
    </source>
</evidence>
<reference evidence="12 13" key="1">
    <citation type="submission" date="2021-06" db="EMBL/GenBank/DDBJ databases">
        <title>Description of novel taxa of the family Lachnospiraceae.</title>
        <authorList>
            <person name="Chaplin A.V."/>
            <person name="Sokolova S.R."/>
            <person name="Pikina A.P."/>
            <person name="Korzhanova M."/>
            <person name="Belova V."/>
            <person name="Korostin D."/>
            <person name="Efimov B.A."/>
        </authorList>
    </citation>
    <scope>NUCLEOTIDE SEQUENCE [LARGE SCALE GENOMIC DNA]</scope>
    <source>
        <strain evidence="12 13">ASD4241</strain>
    </source>
</reference>
<feature type="modified residue" description="4-aspartylphosphate" evidence="8">
    <location>
        <position position="51"/>
    </location>
</feature>
<dbReference type="EMBL" id="JAHQCX010000026">
    <property type="protein sequence ID" value="MBU9728968.1"/>
    <property type="molecule type" value="Genomic_DNA"/>
</dbReference>
<sequence>MKLLLVEDEKLLSKNIAKGLTLLGYAVDCAYDGEEALALYGLNDYDLMILDLNLPKLDGMEVLRLIREKNADFRILILSARNTLEDKISGLDEGSNDYLTKPFEFRELEARIRGLLRRNFTTSPTELRCGLLRIDTAARQVWCGEKSVVLTRKEYTLLEYMLTHTDRVISAEELIEHAWDSEIDPFSNSFRFHIHSLRKKLDGAGAKDYIITQRGQGYRVQAPREELS</sequence>
<organism evidence="12 13">
    <name type="scientific">Diplocloster modestus</name>
    <dbReference type="NCBI Taxonomy" id="2850322"/>
    <lineage>
        <taxon>Bacteria</taxon>
        <taxon>Bacillati</taxon>
        <taxon>Bacillota</taxon>
        <taxon>Clostridia</taxon>
        <taxon>Lachnospirales</taxon>
        <taxon>Lachnospiraceae</taxon>
        <taxon>Diplocloster</taxon>
    </lineage>
</organism>
<dbReference type="InterPro" id="IPR011006">
    <property type="entry name" value="CheY-like_superfamily"/>
</dbReference>
<dbReference type="Pfam" id="PF00072">
    <property type="entry name" value="Response_reg"/>
    <property type="match status" value="1"/>
</dbReference>
<evidence type="ECO:0000256" key="5">
    <source>
        <dbReference type="ARBA" id="ARBA00023125"/>
    </source>
</evidence>
<dbReference type="SUPFAM" id="SSF52172">
    <property type="entry name" value="CheY-like"/>
    <property type="match status" value="1"/>
</dbReference>
<proteinExistence type="predicted"/>
<evidence type="ECO:0000313" key="12">
    <source>
        <dbReference type="EMBL" id="MBU9728968.1"/>
    </source>
</evidence>
<keyword evidence="3" id="KW-0902">Two-component regulatory system</keyword>
<evidence type="ECO:0000259" key="11">
    <source>
        <dbReference type="PROSITE" id="PS51755"/>
    </source>
</evidence>
<evidence type="ECO:0000256" key="4">
    <source>
        <dbReference type="ARBA" id="ARBA00023015"/>
    </source>
</evidence>
<evidence type="ECO:0000256" key="9">
    <source>
        <dbReference type="PROSITE-ProRule" id="PRU01091"/>
    </source>
</evidence>
<keyword evidence="5 9" id="KW-0238">DNA-binding</keyword>
<evidence type="ECO:0000256" key="2">
    <source>
        <dbReference type="ARBA" id="ARBA00022553"/>
    </source>
</evidence>
<evidence type="ECO:0000256" key="1">
    <source>
        <dbReference type="ARBA" id="ARBA00018672"/>
    </source>
</evidence>
<dbReference type="PANTHER" id="PTHR48111:SF1">
    <property type="entry name" value="TWO-COMPONENT RESPONSE REGULATOR ORR33"/>
    <property type="match status" value="1"/>
</dbReference>
<protein>
    <recommendedName>
        <fullName evidence="1">Stage 0 sporulation protein A homolog</fullName>
    </recommendedName>
</protein>
<dbReference type="SMART" id="SM00862">
    <property type="entry name" value="Trans_reg_C"/>
    <property type="match status" value="1"/>
</dbReference>
<dbReference type="Pfam" id="PF00486">
    <property type="entry name" value="Trans_reg_C"/>
    <property type="match status" value="1"/>
</dbReference>
<dbReference type="InterPro" id="IPR001789">
    <property type="entry name" value="Sig_transdc_resp-reg_receiver"/>
</dbReference>
<name>A0ABS6KEP6_9FIRM</name>
<dbReference type="InterPro" id="IPR039420">
    <property type="entry name" value="WalR-like"/>
</dbReference>
<feature type="domain" description="Response regulatory" evidence="10">
    <location>
        <begin position="2"/>
        <end position="116"/>
    </location>
</feature>
<dbReference type="PANTHER" id="PTHR48111">
    <property type="entry name" value="REGULATOR OF RPOS"/>
    <property type="match status" value="1"/>
</dbReference>
<dbReference type="Proteomes" id="UP001314681">
    <property type="component" value="Unassembled WGS sequence"/>
</dbReference>
<dbReference type="Gene3D" id="1.10.10.10">
    <property type="entry name" value="Winged helix-like DNA-binding domain superfamily/Winged helix DNA-binding domain"/>
    <property type="match status" value="1"/>
</dbReference>
<comment type="caution">
    <text evidence="12">The sequence shown here is derived from an EMBL/GenBank/DDBJ whole genome shotgun (WGS) entry which is preliminary data.</text>
</comment>
<evidence type="ECO:0000256" key="8">
    <source>
        <dbReference type="PROSITE-ProRule" id="PRU00169"/>
    </source>
</evidence>
<keyword evidence="13" id="KW-1185">Reference proteome</keyword>
<evidence type="ECO:0000256" key="7">
    <source>
        <dbReference type="ARBA" id="ARBA00024867"/>
    </source>
</evidence>
<comment type="function">
    <text evidence="7">May play the central regulatory role in sporulation. It may be an element of the effector pathway responsible for the activation of sporulation genes in response to nutritional stress. Spo0A may act in concert with spo0H (a sigma factor) to control the expression of some genes that are critical to the sporulation process.</text>
</comment>
<keyword evidence="4" id="KW-0805">Transcription regulation</keyword>
<dbReference type="CDD" id="cd00383">
    <property type="entry name" value="trans_reg_C"/>
    <property type="match status" value="1"/>
</dbReference>
<gene>
    <name evidence="12" type="ORF">KTH90_23540</name>
</gene>
<evidence type="ECO:0000256" key="3">
    <source>
        <dbReference type="ARBA" id="ARBA00023012"/>
    </source>
</evidence>
<accession>A0ABS6KEP6</accession>
<feature type="DNA-binding region" description="OmpR/PhoB-type" evidence="9">
    <location>
        <begin position="124"/>
        <end position="222"/>
    </location>
</feature>
<dbReference type="PROSITE" id="PS51755">
    <property type="entry name" value="OMPR_PHOB"/>
    <property type="match status" value="1"/>
</dbReference>
<evidence type="ECO:0000256" key="6">
    <source>
        <dbReference type="ARBA" id="ARBA00023163"/>
    </source>
</evidence>
<keyword evidence="6" id="KW-0804">Transcription</keyword>
<feature type="domain" description="OmpR/PhoB-type" evidence="11">
    <location>
        <begin position="124"/>
        <end position="222"/>
    </location>
</feature>
<dbReference type="Gene3D" id="3.40.50.2300">
    <property type="match status" value="1"/>
</dbReference>
<dbReference type="SMART" id="SM00448">
    <property type="entry name" value="REC"/>
    <property type="match status" value="1"/>
</dbReference>
<dbReference type="PROSITE" id="PS50110">
    <property type="entry name" value="RESPONSE_REGULATORY"/>
    <property type="match status" value="1"/>
</dbReference>